<protein>
    <submittedName>
        <fullName evidence="1">Uncharacterized protein</fullName>
    </submittedName>
</protein>
<accession>G2YSZ4</accession>
<reference evidence="2" key="1">
    <citation type="journal article" date="2011" name="PLoS Genet.">
        <title>Genomic analysis of the necrotrophic fungal pathogens Sclerotinia sclerotiorum and Botrytis cinerea.</title>
        <authorList>
            <person name="Amselem J."/>
            <person name="Cuomo C.A."/>
            <person name="van Kan J.A."/>
            <person name="Viaud M."/>
            <person name="Benito E.P."/>
            <person name="Couloux A."/>
            <person name="Coutinho P.M."/>
            <person name="de Vries R.P."/>
            <person name="Dyer P.S."/>
            <person name="Fillinger S."/>
            <person name="Fournier E."/>
            <person name="Gout L."/>
            <person name="Hahn M."/>
            <person name="Kohn L."/>
            <person name="Lapalu N."/>
            <person name="Plummer K.M."/>
            <person name="Pradier J.M."/>
            <person name="Quevillon E."/>
            <person name="Sharon A."/>
            <person name="Simon A."/>
            <person name="ten Have A."/>
            <person name="Tudzynski B."/>
            <person name="Tudzynski P."/>
            <person name="Wincker P."/>
            <person name="Andrew M."/>
            <person name="Anthouard V."/>
            <person name="Beever R.E."/>
            <person name="Beffa R."/>
            <person name="Benoit I."/>
            <person name="Bouzid O."/>
            <person name="Brault B."/>
            <person name="Chen Z."/>
            <person name="Choquer M."/>
            <person name="Collemare J."/>
            <person name="Cotton P."/>
            <person name="Danchin E.G."/>
            <person name="Da Silva C."/>
            <person name="Gautier A."/>
            <person name="Giraud C."/>
            <person name="Giraud T."/>
            <person name="Gonzalez C."/>
            <person name="Grossetete S."/>
            <person name="Guldener U."/>
            <person name="Henrissat B."/>
            <person name="Howlett B.J."/>
            <person name="Kodira C."/>
            <person name="Kretschmer M."/>
            <person name="Lappartient A."/>
            <person name="Leroch M."/>
            <person name="Levis C."/>
            <person name="Mauceli E."/>
            <person name="Neuveglise C."/>
            <person name="Oeser B."/>
            <person name="Pearson M."/>
            <person name="Poulain J."/>
            <person name="Poussereau N."/>
            <person name="Quesneville H."/>
            <person name="Rascle C."/>
            <person name="Schumacher J."/>
            <person name="Segurens B."/>
            <person name="Sexton A."/>
            <person name="Silva E."/>
            <person name="Sirven C."/>
            <person name="Soanes D.M."/>
            <person name="Talbot N.J."/>
            <person name="Templeton M."/>
            <person name="Yandava C."/>
            <person name="Yarden O."/>
            <person name="Zeng Q."/>
            <person name="Rollins J.A."/>
            <person name="Lebrun M.H."/>
            <person name="Dickman M."/>
        </authorList>
    </citation>
    <scope>NUCLEOTIDE SEQUENCE [LARGE SCALE GENOMIC DNA]</scope>
    <source>
        <strain evidence="2">T4</strain>
    </source>
</reference>
<dbReference type="Proteomes" id="UP000008177">
    <property type="component" value="Unplaced contigs"/>
</dbReference>
<dbReference type="AlphaFoldDB" id="G2YSZ4"/>
<dbReference type="HOGENOM" id="CLU_3106131_0_0_1"/>
<sequence>MSNCLDPFLAWGDAIYNATYQYWQRRAKPGKLLRKRATCNGFNPSIIFCLA</sequence>
<evidence type="ECO:0000313" key="2">
    <source>
        <dbReference type="Proteomes" id="UP000008177"/>
    </source>
</evidence>
<evidence type="ECO:0000313" key="1">
    <source>
        <dbReference type="EMBL" id="CCD54898.1"/>
    </source>
</evidence>
<organism evidence="1 2">
    <name type="scientific">Botryotinia fuckeliana (strain T4)</name>
    <name type="common">Noble rot fungus</name>
    <name type="synonym">Botrytis cinerea</name>
    <dbReference type="NCBI Taxonomy" id="999810"/>
    <lineage>
        <taxon>Eukaryota</taxon>
        <taxon>Fungi</taxon>
        <taxon>Dikarya</taxon>
        <taxon>Ascomycota</taxon>
        <taxon>Pezizomycotina</taxon>
        <taxon>Leotiomycetes</taxon>
        <taxon>Helotiales</taxon>
        <taxon>Sclerotiniaceae</taxon>
        <taxon>Botrytis</taxon>
    </lineage>
</organism>
<name>G2YSZ4_BOTF4</name>
<dbReference type="InParanoid" id="G2YSZ4"/>
<dbReference type="EMBL" id="FQ790352">
    <property type="protein sequence ID" value="CCD54898.1"/>
    <property type="molecule type" value="Genomic_DNA"/>
</dbReference>
<proteinExistence type="predicted"/>
<gene>
    <name evidence="1" type="ORF">BofuT4_uP161870.1</name>
</gene>